<dbReference type="InParanoid" id="A7TJV2"/>
<dbReference type="HOGENOM" id="CLU_776588_0_0_1"/>
<sequence length="357" mass="42916">MVKQYIENKNFTLKTPSKVNSYKDKIKRCFIKIGNKINRNAEYSNGPHHFRKWLNNNKEVITRDNLNQHFEALMYSITHPQQAVQRSSLDEQKNAININNSAELQNTKKPFKRVNKYNRNYILAQQESDRRFLEQCERSYSNRSVIICDSYSINQPTKKKQYIFNKEFDLQARTISNDGMNPYNKRKIQNAEFYNITDIDKTNLMPNDNQINNEYPNIQNKNQNKNTCTYQYQYHYQHQYQYKNQNKIQIQIQNNNLQSYFKENYSPNYNIVYSNNINSRHYPTIPQSPPSFTKYDNNCNLNQKPDSIAQEYDYNLKSIHGINEEPRSYKKSRYQYEPFERQNKMVFDITIFQSSPL</sequence>
<evidence type="ECO:0000313" key="2">
    <source>
        <dbReference type="Proteomes" id="UP000000267"/>
    </source>
</evidence>
<dbReference type="RefSeq" id="XP_001645272.1">
    <property type="nucleotide sequence ID" value="XM_001645222.1"/>
</dbReference>
<dbReference type="AlphaFoldDB" id="A7TJV2"/>
<dbReference type="EMBL" id="DS480404">
    <property type="protein sequence ID" value="EDO17414.1"/>
    <property type="molecule type" value="Genomic_DNA"/>
</dbReference>
<dbReference type="Proteomes" id="UP000000267">
    <property type="component" value="Unassembled WGS sequence"/>
</dbReference>
<reference evidence="1 2" key="1">
    <citation type="journal article" date="2007" name="Proc. Natl. Acad. Sci. U.S.A.">
        <title>Independent sorting-out of thousands of duplicated gene pairs in two yeast species descended from a whole-genome duplication.</title>
        <authorList>
            <person name="Scannell D.R."/>
            <person name="Frank A.C."/>
            <person name="Conant G.C."/>
            <person name="Byrne K.P."/>
            <person name="Woolfit M."/>
            <person name="Wolfe K.H."/>
        </authorList>
    </citation>
    <scope>NUCLEOTIDE SEQUENCE [LARGE SCALE GENOMIC DNA]</scope>
    <source>
        <strain evidence="2">ATCC 22028 / DSM 70294 / BCRC 21397 / CBS 2163 / NBRC 10782 / NRRL Y-8283 / UCD 57-17</strain>
    </source>
</reference>
<organism evidence="2">
    <name type="scientific">Vanderwaltozyma polyspora (strain ATCC 22028 / DSM 70294 / BCRC 21397 / CBS 2163 / NBRC 10782 / NRRL Y-8283 / UCD 57-17)</name>
    <name type="common">Kluyveromyces polysporus</name>
    <dbReference type="NCBI Taxonomy" id="436907"/>
    <lineage>
        <taxon>Eukaryota</taxon>
        <taxon>Fungi</taxon>
        <taxon>Dikarya</taxon>
        <taxon>Ascomycota</taxon>
        <taxon>Saccharomycotina</taxon>
        <taxon>Saccharomycetes</taxon>
        <taxon>Saccharomycetales</taxon>
        <taxon>Saccharomycetaceae</taxon>
        <taxon>Vanderwaltozyma</taxon>
    </lineage>
</organism>
<evidence type="ECO:0000313" key="1">
    <source>
        <dbReference type="EMBL" id="EDO17414.1"/>
    </source>
</evidence>
<protein>
    <submittedName>
        <fullName evidence="1">Uncharacterized protein</fullName>
    </submittedName>
</protein>
<keyword evidence="2" id="KW-1185">Reference proteome</keyword>
<accession>A7TJV2</accession>
<proteinExistence type="predicted"/>
<gene>
    <name evidence="1" type="ORF">Kpol_1037p10</name>
</gene>
<dbReference type="GeneID" id="5545631"/>
<name>A7TJV2_VANPO</name>
<dbReference type="KEGG" id="vpo:Kpol_1037p10"/>